<gene>
    <name evidence="2" type="ORF">QVD17_24863</name>
</gene>
<dbReference type="EMBL" id="JAUHHV010000006">
    <property type="protein sequence ID" value="KAK1422023.1"/>
    <property type="molecule type" value="Genomic_DNA"/>
</dbReference>
<comment type="caution">
    <text evidence="2">The sequence shown here is derived from an EMBL/GenBank/DDBJ whole genome shotgun (WGS) entry which is preliminary data.</text>
</comment>
<feature type="signal peptide" evidence="1">
    <location>
        <begin position="1"/>
        <end position="24"/>
    </location>
</feature>
<feature type="chain" id="PRO_5041945340" evidence="1">
    <location>
        <begin position="25"/>
        <end position="73"/>
    </location>
</feature>
<evidence type="ECO:0000256" key="1">
    <source>
        <dbReference type="SAM" id="SignalP"/>
    </source>
</evidence>
<evidence type="ECO:0000313" key="3">
    <source>
        <dbReference type="Proteomes" id="UP001229421"/>
    </source>
</evidence>
<dbReference type="Proteomes" id="UP001229421">
    <property type="component" value="Unassembled WGS sequence"/>
</dbReference>
<protein>
    <submittedName>
        <fullName evidence="2">Uncharacterized protein</fullName>
    </submittedName>
</protein>
<accession>A0AAD8KFU7</accession>
<name>A0AAD8KFU7_TARER</name>
<sequence>MVRSSTTYLCYLLLTLCLANVAFQIAHVTSRRVKDTITKVNPKSPNKVPLKVMKVHTDAFRPTTPGHSPGAGH</sequence>
<keyword evidence="1" id="KW-0732">Signal</keyword>
<organism evidence="2 3">
    <name type="scientific">Tagetes erecta</name>
    <name type="common">African marigold</name>
    <dbReference type="NCBI Taxonomy" id="13708"/>
    <lineage>
        <taxon>Eukaryota</taxon>
        <taxon>Viridiplantae</taxon>
        <taxon>Streptophyta</taxon>
        <taxon>Embryophyta</taxon>
        <taxon>Tracheophyta</taxon>
        <taxon>Spermatophyta</taxon>
        <taxon>Magnoliopsida</taxon>
        <taxon>eudicotyledons</taxon>
        <taxon>Gunneridae</taxon>
        <taxon>Pentapetalae</taxon>
        <taxon>asterids</taxon>
        <taxon>campanulids</taxon>
        <taxon>Asterales</taxon>
        <taxon>Asteraceae</taxon>
        <taxon>Asteroideae</taxon>
        <taxon>Heliantheae alliance</taxon>
        <taxon>Tageteae</taxon>
        <taxon>Tagetes</taxon>
    </lineage>
</organism>
<dbReference type="AlphaFoldDB" id="A0AAD8KFU7"/>
<evidence type="ECO:0000313" key="2">
    <source>
        <dbReference type="EMBL" id="KAK1422023.1"/>
    </source>
</evidence>
<reference evidence="2" key="1">
    <citation type="journal article" date="2023" name="bioRxiv">
        <title>Improved chromosome-level genome assembly for marigold (Tagetes erecta).</title>
        <authorList>
            <person name="Jiang F."/>
            <person name="Yuan L."/>
            <person name="Wang S."/>
            <person name="Wang H."/>
            <person name="Xu D."/>
            <person name="Wang A."/>
            <person name="Fan W."/>
        </authorList>
    </citation>
    <scope>NUCLEOTIDE SEQUENCE</scope>
    <source>
        <strain evidence="2">WSJ</strain>
        <tissue evidence="2">Leaf</tissue>
    </source>
</reference>
<proteinExistence type="predicted"/>
<keyword evidence="3" id="KW-1185">Reference proteome</keyword>